<keyword evidence="2" id="KW-1185">Reference proteome</keyword>
<dbReference type="EMBL" id="LR794158">
    <property type="protein sequence ID" value="CAB3976233.1"/>
    <property type="molecule type" value="Genomic_DNA"/>
</dbReference>
<sequence length="48" mass="5753">MIYNIITSTPNTLIYLINEKITKDAFKTKLIKLNIYNIKLKRKKKIQK</sequence>
<name>A0A6J5JY22_9GAMM</name>
<dbReference type="AlphaFoldDB" id="A0A6J5JY22"/>
<gene>
    <name evidence="1" type="ORF">ESZ_00012</name>
</gene>
<dbReference type="RefSeq" id="WP_206752497.1">
    <property type="nucleotide sequence ID" value="NZ_LR794158.1"/>
</dbReference>
<proteinExistence type="predicted"/>
<dbReference type="Proteomes" id="UP000509549">
    <property type="component" value="Chromosome"/>
</dbReference>
<reference evidence="1 2" key="1">
    <citation type="submission" date="2020-04" db="EMBL/GenBank/DDBJ databases">
        <authorList>
            <person name="Graf S J."/>
        </authorList>
    </citation>
    <scope>NUCLEOTIDE SEQUENCE [LARGE SCALE GENOMIC DNA]</scope>
    <source>
        <strain evidence="1">1</strain>
    </source>
</reference>
<dbReference type="KEGG" id="acil:ESZ_00012"/>
<accession>A0A6J5JY22</accession>
<organism evidence="1 2">
    <name type="scientific">Candidatus Azoamicus ciliaticola</name>
    <dbReference type="NCBI Taxonomy" id="2652803"/>
    <lineage>
        <taxon>Bacteria</taxon>
        <taxon>Pseudomonadati</taxon>
        <taxon>Pseudomonadota</taxon>
        <taxon>Gammaproteobacteria</taxon>
        <taxon>Candidatus Azoamicaceae</taxon>
        <taxon>Candidatus Azoamicus</taxon>
    </lineage>
</organism>
<evidence type="ECO:0000313" key="2">
    <source>
        <dbReference type="Proteomes" id="UP000509549"/>
    </source>
</evidence>
<protein>
    <submittedName>
        <fullName evidence="1">Uncharacterized protein</fullName>
    </submittedName>
</protein>
<evidence type="ECO:0000313" key="1">
    <source>
        <dbReference type="EMBL" id="CAB3976233.1"/>
    </source>
</evidence>